<dbReference type="InterPro" id="IPR023509">
    <property type="entry name" value="DTD-like_sf"/>
</dbReference>
<evidence type="ECO:0000313" key="3">
    <source>
        <dbReference type="EMBL" id="AZT90925.1"/>
    </source>
</evidence>
<protein>
    <recommendedName>
        <fullName evidence="2">D-aminoacyl-tRNA deacylase</fullName>
        <shortName evidence="2">DTD</shortName>
        <ecNumber evidence="2">3.1.1.96</ecNumber>
    </recommendedName>
    <alternativeName>
        <fullName evidence="2">Gly-tRNA(Ala) deacylase</fullName>
        <ecNumber evidence="2">3.1.1.-</ecNumber>
    </alternativeName>
</protein>
<comment type="catalytic activity">
    <reaction evidence="2">
        <text>glycyl-tRNA(Ala) + H2O = tRNA(Ala) + glycine + H(+)</text>
        <dbReference type="Rhea" id="RHEA:53744"/>
        <dbReference type="Rhea" id="RHEA-COMP:9657"/>
        <dbReference type="Rhea" id="RHEA-COMP:13640"/>
        <dbReference type="ChEBI" id="CHEBI:15377"/>
        <dbReference type="ChEBI" id="CHEBI:15378"/>
        <dbReference type="ChEBI" id="CHEBI:57305"/>
        <dbReference type="ChEBI" id="CHEBI:78442"/>
        <dbReference type="ChEBI" id="CHEBI:78522"/>
    </reaction>
</comment>
<name>A0A3T0D743_9FIRM</name>
<dbReference type="Pfam" id="PF02580">
    <property type="entry name" value="Tyr_Deacylase"/>
    <property type="match status" value="1"/>
</dbReference>
<dbReference type="SUPFAM" id="SSF69500">
    <property type="entry name" value="DTD-like"/>
    <property type="match status" value="1"/>
</dbReference>
<keyword evidence="2" id="KW-0963">Cytoplasm</keyword>
<reference evidence="3 4" key="1">
    <citation type="submission" date="2018-12" db="EMBL/GenBank/DDBJ databases">
        <title>Genome sequence from the cellulolytic species, Caldicellulosiruptor changbaiensis.</title>
        <authorList>
            <person name="Blumer-Schuette S.E."/>
            <person name="Mendoza C."/>
        </authorList>
    </citation>
    <scope>NUCLEOTIDE SEQUENCE [LARGE SCALE GENOMIC DNA]</scope>
    <source>
        <strain evidence="3 4">CBS-Z</strain>
    </source>
</reference>
<dbReference type="AlphaFoldDB" id="A0A3T0D743"/>
<comment type="similarity">
    <text evidence="1 2">Belongs to the DTD family.</text>
</comment>
<dbReference type="GO" id="GO:0000049">
    <property type="term" value="F:tRNA binding"/>
    <property type="evidence" value="ECO:0007669"/>
    <property type="project" value="UniProtKB-UniRule"/>
</dbReference>
<keyword evidence="4" id="KW-1185">Reference proteome</keyword>
<dbReference type="GO" id="GO:0043908">
    <property type="term" value="F:Ser(Gly)-tRNA(Ala) hydrolase activity"/>
    <property type="evidence" value="ECO:0007669"/>
    <property type="project" value="UniProtKB-UniRule"/>
</dbReference>
<dbReference type="FunFam" id="3.50.80.10:FF:000001">
    <property type="entry name" value="D-aminoacyl-tRNA deacylase"/>
    <property type="match status" value="1"/>
</dbReference>
<dbReference type="PANTHER" id="PTHR10472:SF5">
    <property type="entry name" value="D-AMINOACYL-TRNA DEACYLASE 1"/>
    <property type="match status" value="1"/>
</dbReference>
<dbReference type="GO" id="GO:0019478">
    <property type="term" value="P:D-amino acid catabolic process"/>
    <property type="evidence" value="ECO:0007669"/>
    <property type="project" value="UniProtKB-UniRule"/>
</dbReference>
<keyword evidence="2" id="KW-0820">tRNA-binding</keyword>
<dbReference type="CDD" id="cd00563">
    <property type="entry name" value="Dtyr_deacylase"/>
    <property type="match status" value="1"/>
</dbReference>
<dbReference type="HAMAP" id="MF_00518">
    <property type="entry name" value="Deacylase_Dtd"/>
    <property type="match status" value="1"/>
</dbReference>
<organism evidence="3 4">
    <name type="scientific">Caldicellulosiruptor changbaiensis</name>
    <dbReference type="NCBI Taxonomy" id="1222016"/>
    <lineage>
        <taxon>Bacteria</taxon>
        <taxon>Bacillati</taxon>
        <taxon>Bacillota</taxon>
        <taxon>Bacillota incertae sedis</taxon>
        <taxon>Caldicellulosiruptorales</taxon>
        <taxon>Caldicellulosiruptoraceae</taxon>
        <taxon>Caldicellulosiruptor</taxon>
    </lineage>
</organism>
<comment type="catalytic activity">
    <reaction evidence="2">
        <text>a D-aminoacyl-tRNA + H2O = a tRNA + a D-alpha-amino acid + H(+)</text>
        <dbReference type="Rhea" id="RHEA:13953"/>
        <dbReference type="Rhea" id="RHEA-COMP:10123"/>
        <dbReference type="Rhea" id="RHEA-COMP:10124"/>
        <dbReference type="ChEBI" id="CHEBI:15377"/>
        <dbReference type="ChEBI" id="CHEBI:15378"/>
        <dbReference type="ChEBI" id="CHEBI:59871"/>
        <dbReference type="ChEBI" id="CHEBI:78442"/>
        <dbReference type="ChEBI" id="CHEBI:79333"/>
        <dbReference type="EC" id="3.1.1.96"/>
    </reaction>
</comment>
<dbReference type="PANTHER" id="PTHR10472">
    <property type="entry name" value="D-TYROSYL-TRNA TYR DEACYLASE"/>
    <property type="match status" value="1"/>
</dbReference>
<dbReference type="GO" id="GO:0106026">
    <property type="term" value="F:Gly-tRNA(Ala) deacylase activity"/>
    <property type="evidence" value="ECO:0007669"/>
    <property type="project" value="UniProtKB-UniRule"/>
</dbReference>
<proteinExistence type="inferred from homology"/>
<dbReference type="KEGG" id="ccha:ELD05_09880"/>
<evidence type="ECO:0000256" key="2">
    <source>
        <dbReference type="HAMAP-Rule" id="MF_00518"/>
    </source>
</evidence>
<dbReference type="NCBIfam" id="TIGR00256">
    <property type="entry name" value="D-aminoacyl-tRNA deacylase"/>
    <property type="match status" value="1"/>
</dbReference>
<dbReference type="Gene3D" id="3.50.80.10">
    <property type="entry name" value="D-tyrosyl-tRNA(Tyr) deacylase"/>
    <property type="match status" value="1"/>
</dbReference>
<dbReference type="RefSeq" id="WP_127352300.1">
    <property type="nucleotide sequence ID" value="NZ_CP034791.1"/>
</dbReference>
<sequence length="149" mass="16760">MRAVVQRVKRASVVVDGNTIGKIDKGLCILLGVANDDTEEDANYLCEKIVNLRIFEDETSKFNLSLKDIDGEVLVVSNFTVMGDARKGRRPNFMFAADKEKAERLYNYFVERIQGLAKKVECGIFQAHMEVEIVNDGPVTILLDSKKVF</sequence>
<feature type="short sequence motif" description="Gly-cisPro motif, important for rejection of L-amino acids" evidence="2">
    <location>
        <begin position="137"/>
        <end position="138"/>
    </location>
</feature>
<comment type="domain">
    <text evidence="2">A Gly-cisPro motif from one monomer fits into the active site of the other monomer to allow specific chiral rejection of L-amino acids.</text>
</comment>
<dbReference type="EMBL" id="CP034791">
    <property type="protein sequence ID" value="AZT90925.1"/>
    <property type="molecule type" value="Genomic_DNA"/>
</dbReference>
<keyword evidence="2" id="KW-0694">RNA-binding</keyword>
<keyword evidence="2 3" id="KW-0378">Hydrolase</keyword>
<evidence type="ECO:0000313" key="4">
    <source>
        <dbReference type="Proteomes" id="UP000282930"/>
    </source>
</evidence>
<accession>A0A3T0D743</accession>
<evidence type="ECO:0000256" key="1">
    <source>
        <dbReference type="ARBA" id="ARBA00009673"/>
    </source>
</evidence>
<comment type="subcellular location">
    <subcellularLocation>
        <location evidence="2">Cytoplasm</location>
    </subcellularLocation>
</comment>
<comment type="subunit">
    <text evidence="2">Homodimer.</text>
</comment>
<comment type="function">
    <text evidence="2">An aminoacyl-tRNA editing enzyme that deacylates mischarged D-aminoacyl-tRNAs. Also deacylates mischarged glycyl-tRNA(Ala), protecting cells against glycine mischarging by AlaRS. Acts via tRNA-based rather than protein-based catalysis; rejects L-amino acids rather than detecting D-amino acids in the active site. By recycling D-aminoacyl-tRNA to D-amino acids and free tRNA molecules, this enzyme counteracts the toxicity associated with the formation of D-aminoacyl-tRNA entities in vivo and helps enforce protein L-homochirality.</text>
</comment>
<dbReference type="EC" id="3.1.1.96" evidence="2"/>
<dbReference type="GO" id="GO:0051500">
    <property type="term" value="F:D-tyrosyl-tRNA(Tyr) deacylase activity"/>
    <property type="evidence" value="ECO:0007669"/>
    <property type="project" value="TreeGrafter"/>
</dbReference>
<dbReference type="InterPro" id="IPR003732">
    <property type="entry name" value="Daa-tRNA_deacyls_DTD"/>
</dbReference>
<dbReference type="EC" id="3.1.1.-" evidence="2"/>
<gene>
    <name evidence="2" type="primary">dtd</name>
    <name evidence="3" type="ORF">ELD05_09880</name>
</gene>
<dbReference type="GO" id="GO:0005737">
    <property type="term" value="C:cytoplasm"/>
    <property type="evidence" value="ECO:0007669"/>
    <property type="project" value="UniProtKB-SubCell"/>
</dbReference>
<dbReference type="Proteomes" id="UP000282930">
    <property type="component" value="Chromosome"/>
</dbReference>